<evidence type="ECO:0000256" key="1">
    <source>
        <dbReference type="SAM" id="MobiDB-lite"/>
    </source>
</evidence>
<comment type="caution">
    <text evidence="2">The sequence shown here is derived from an EMBL/GenBank/DDBJ whole genome shotgun (WGS) entry which is preliminary data.</text>
</comment>
<feature type="non-terminal residue" evidence="2">
    <location>
        <position position="1"/>
    </location>
</feature>
<keyword evidence="3" id="KW-1185">Reference proteome</keyword>
<gene>
    <name evidence="2" type="primary">jg1827</name>
    <name evidence="2" type="ORF">PAEG_LOCUS7674</name>
</gene>
<dbReference type="EMBL" id="CAKXAJ010022547">
    <property type="protein sequence ID" value="CAH2227145.1"/>
    <property type="molecule type" value="Genomic_DNA"/>
</dbReference>
<protein>
    <submittedName>
        <fullName evidence="2">Jg1827 protein</fullName>
    </submittedName>
</protein>
<sequence length="65" mass="7513">EAKLAMMKLNKTEPLRFSICLAHKKNDAPQSQQKERRYNNYGQDSGSYSHRNDNGSVSSRDRHSM</sequence>
<dbReference type="OrthoDB" id="10023235at2759"/>
<proteinExistence type="predicted"/>
<evidence type="ECO:0000313" key="2">
    <source>
        <dbReference type="EMBL" id="CAH2227145.1"/>
    </source>
</evidence>
<name>A0A8S4QYD0_9NEOP</name>
<accession>A0A8S4QYD0</accession>
<organism evidence="2 3">
    <name type="scientific">Pararge aegeria aegeria</name>
    <dbReference type="NCBI Taxonomy" id="348720"/>
    <lineage>
        <taxon>Eukaryota</taxon>
        <taxon>Metazoa</taxon>
        <taxon>Ecdysozoa</taxon>
        <taxon>Arthropoda</taxon>
        <taxon>Hexapoda</taxon>
        <taxon>Insecta</taxon>
        <taxon>Pterygota</taxon>
        <taxon>Neoptera</taxon>
        <taxon>Endopterygota</taxon>
        <taxon>Lepidoptera</taxon>
        <taxon>Glossata</taxon>
        <taxon>Ditrysia</taxon>
        <taxon>Papilionoidea</taxon>
        <taxon>Nymphalidae</taxon>
        <taxon>Satyrinae</taxon>
        <taxon>Satyrini</taxon>
        <taxon>Parargina</taxon>
        <taxon>Pararge</taxon>
    </lineage>
</organism>
<dbReference type="AlphaFoldDB" id="A0A8S4QYD0"/>
<evidence type="ECO:0000313" key="3">
    <source>
        <dbReference type="Proteomes" id="UP000838756"/>
    </source>
</evidence>
<feature type="compositionally biased region" description="Polar residues" evidence="1">
    <location>
        <begin position="40"/>
        <end position="58"/>
    </location>
</feature>
<reference evidence="2" key="1">
    <citation type="submission" date="2022-03" db="EMBL/GenBank/DDBJ databases">
        <authorList>
            <person name="Lindestad O."/>
        </authorList>
    </citation>
    <scope>NUCLEOTIDE SEQUENCE</scope>
</reference>
<dbReference type="Proteomes" id="UP000838756">
    <property type="component" value="Unassembled WGS sequence"/>
</dbReference>
<feature type="region of interest" description="Disordered" evidence="1">
    <location>
        <begin position="23"/>
        <end position="65"/>
    </location>
</feature>